<accession>A0A392QEN2</accession>
<comment type="caution">
    <text evidence="2">The sequence shown here is derived from an EMBL/GenBank/DDBJ whole genome shotgun (WGS) entry which is preliminary data.</text>
</comment>
<evidence type="ECO:0000313" key="2">
    <source>
        <dbReference type="EMBL" id="MCI22608.1"/>
    </source>
</evidence>
<feature type="compositionally biased region" description="Acidic residues" evidence="1">
    <location>
        <begin position="60"/>
        <end position="73"/>
    </location>
</feature>
<evidence type="ECO:0000256" key="1">
    <source>
        <dbReference type="SAM" id="MobiDB-lite"/>
    </source>
</evidence>
<feature type="non-terminal residue" evidence="2">
    <location>
        <position position="82"/>
    </location>
</feature>
<sequence>RKGHHDVCTTAKTTKIGRGGGSLDIRRGIARPQPEAQLEPEPGREPEGQPQPDPEHDVEALGEADFQEDEEPMEGNPQKKLE</sequence>
<feature type="non-terminal residue" evidence="2">
    <location>
        <position position="1"/>
    </location>
</feature>
<name>A0A392QEN2_9FABA</name>
<organism evidence="2 3">
    <name type="scientific">Trifolium medium</name>
    <dbReference type="NCBI Taxonomy" id="97028"/>
    <lineage>
        <taxon>Eukaryota</taxon>
        <taxon>Viridiplantae</taxon>
        <taxon>Streptophyta</taxon>
        <taxon>Embryophyta</taxon>
        <taxon>Tracheophyta</taxon>
        <taxon>Spermatophyta</taxon>
        <taxon>Magnoliopsida</taxon>
        <taxon>eudicotyledons</taxon>
        <taxon>Gunneridae</taxon>
        <taxon>Pentapetalae</taxon>
        <taxon>rosids</taxon>
        <taxon>fabids</taxon>
        <taxon>Fabales</taxon>
        <taxon>Fabaceae</taxon>
        <taxon>Papilionoideae</taxon>
        <taxon>50 kb inversion clade</taxon>
        <taxon>NPAAA clade</taxon>
        <taxon>Hologalegina</taxon>
        <taxon>IRL clade</taxon>
        <taxon>Trifolieae</taxon>
        <taxon>Trifolium</taxon>
    </lineage>
</organism>
<protein>
    <submittedName>
        <fullName evidence="2">Uncharacterized protein</fullName>
    </submittedName>
</protein>
<feature type="region of interest" description="Disordered" evidence="1">
    <location>
        <begin position="1"/>
        <end position="82"/>
    </location>
</feature>
<proteinExistence type="predicted"/>
<feature type="compositionally biased region" description="Basic and acidic residues" evidence="1">
    <location>
        <begin position="41"/>
        <end position="59"/>
    </location>
</feature>
<reference evidence="2 3" key="1">
    <citation type="journal article" date="2018" name="Front. Plant Sci.">
        <title>Red Clover (Trifolium pratense) and Zigzag Clover (T. medium) - A Picture of Genomic Similarities and Differences.</title>
        <authorList>
            <person name="Dluhosova J."/>
            <person name="Istvanek J."/>
            <person name="Nedelnik J."/>
            <person name="Repkova J."/>
        </authorList>
    </citation>
    <scope>NUCLEOTIDE SEQUENCE [LARGE SCALE GENOMIC DNA]</scope>
    <source>
        <strain evidence="3">cv. 10/8</strain>
        <tissue evidence="2">Leaf</tissue>
    </source>
</reference>
<dbReference type="Proteomes" id="UP000265520">
    <property type="component" value="Unassembled WGS sequence"/>
</dbReference>
<keyword evidence="3" id="KW-1185">Reference proteome</keyword>
<dbReference type="EMBL" id="LXQA010131422">
    <property type="protein sequence ID" value="MCI22608.1"/>
    <property type="molecule type" value="Genomic_DNA"/>
</dbReference>
<evidence type="ECO:0000313" key="3">
    <source>
        <dbReference type="Proteomes" id="UP000265520"/>
    </source>
</evidence>
<dbReference type="AlphaFoldDB" id="A0A392QEN2"/>